<dbReference type="GO" id="GO:0006355">
    <property type="term" value="P:regulation of DNA-templated transcription"/>
    <property type="evidence" value="ECO:0007669"/>
    <property type="project" value="TreeGrafter"/>
</dbReference>
<name>A0A9X2DAE9_9ACTN</name>
<evidence type="ECO:0000256" key="3">
    <source>
        <dbReference type="ARBA" id="ARBA00023015"/>
    </source>
</evidence>
<keyword evidence="1" id="KW-0597">Phosphoprotein</keyword>
<evidence type="ECO:0000313" key="8">
    <source>
        <dbReference type="EMBL" id="MCM0622320.1"/>
    </source>
</evidence>
<dbReference type="Proteomes" id="UP001139485">
    <property type="component" value="Unassembled WGS sequence"/>
</dbReference>
<dbReference type="Pfam" id="PF00072">
    <property type="entry name" value="Response_reg"/>
    <property type="match status" value="1"/>
</dbReference>
<dbReference type="GO" id="GO:0000976">
    <property type="term" value="F:transcription cis-regulatory region binding"/>
    <property type="evidence" value="ECO:0007669"/>
    <property type="project" value="TreeGrafter"/>
</dbReference>
<gene>
    <name evidence="8" type="ORF">M8330_18665</name>
</gene>
<keyword evidence="5" id="KW-0804">Transcription</keyword>
<dbReference type="PROSITE" id="PS50110">
    <property type="entry name" value="RESPONSE_REGULATORY"/>
    <property type="match status" value="1"/>
</dbReference>
<dbReference type="GO" id="GO:0032993">
    <property type="term" value="C:protein-DNA complex"/>
    <property type="evidence" value="ECO:0007669"/>
    <property type="project" value="TreeGrafter"/>
</dbReference>
<dbReference type="PANTHER" id="PTHR48111">
    <property type="entry name" value="REGULATOR OF RPOS"/>
    <property type="match status" value="1"/>
</dbReference>
<keyword evidence="9" id="KW-1185">Reference proteome</keyword>
<dbReference type="InterPro" id="IPR039420">
    <property type="entry name" value="WalR-like"/>
</dbReference>
<proteinExistence type="predicted"/>
<dbReference type="PANTHER" id="PTHR48111:SF1">
    <property type="entry name" value="TWO-COMPONENT RESPONSE REGULATOR ORR33"/>
    <property type="match status" value="1"/>
</dbReference>
<evidence type="ECO:0000256" key="6">
    <source>
        <dbReference type="PROSITE-ProRule" id="PRU00169"/>
    </source>
</evidence>
<protein>
    <submittedName>
        <fullName evidence="8">Response regulator</fullName>
    </submittedName>
</protein>
<evidence type="ECO:0000313" key="9">
    <source>
        <dbReference type="Proteomes" id="UP001139485"/>
    </source>
</evidence>
<feature type="domain" description="Response regulatory" evidence="7">
    <location>
        <begin position="3"/>
        <end position="122"/>
    </location>
</feature>
<evidence type="ECO:0000256" key="4">
    <source>
        <dbReference type="ARBA" id="ARBA00023125"/>
    </source>
</evidence>
<keyword evidence="2" id="KW-0902">Two-component regulatory system</keyword>
<dbReference type="InterPro" id="IPR011006">
    <property type="entry name" value="CheY-like_superfamily"/>
</dbReference>
<sequence>MARILISESDDDLRLVLRVLLHREGHQVLEARDGREALRLLLTETVDLAVVEIGLTQLDGHDVLRTVRDQQPTGRPTLVALYGLGDLLRDRGVRQAYVSGADDVLTKPFVVEDLVDRLRMHLDERQVAGPPPW</sequence>
<keyword evidence="3" id="KW-0805">Transcription regulation</keyword>
<organism evidence="8 9">
    <name type="scientific">Nocardioides bruguierae</name>
    <dbReference type="NCBI Taxonomy" id="2945102"/>
    <lineage>
        <taxon>Bacteria</taxon>
        <taxon>Bacillati</taxon>
        <taxon>Actinomycetota</taxon>
        <taxon>Actinomycetes</taxon>
        <taxon>Propionibacteriales</taxon>
        <taxon>Nocardioidaceae</taxon>
        <taxon>Nocardioides</taxon>
    </lineage>
</organism>
<keyword evidence="4" id="KW-0238">DNA-binding</keyword>
<dbReference type="AlphaFoldDB" id="A0A9X2DAE9"/>
<dbReference type="GO" id="GO:0005829">
    <property type="term" value="C:cytosol"/>
    <property type="evidence" value="ECO:0007669"/>
    <property type="project" value="TreeGrafter"/>
</dbReference>
<evidence type="ECO:0000259" key="7">
    <source>
        <dbReference type="PROSITE" id="PS50110"/>
    </source>
</evidence>
<reference evidence="8" key="1">
    <citation type="submission" date="2022-05" db="EMBL/GenBank/DDBJ databases">
        <authorList>
            <person name="Tuo L."/>
        </authorList>
    </citation>
    <scope>NUCLEOTIDE SEQUENCE</scope>
    <source>
        <strain evidence="8">BSK12Z-4</strain>
    </source>
</reference>
<evidence type="ECO:0000256" key="5">
    <source>
        <dbReference type="ARBA" id="ARBA00023163"/>
    </source>
</evidence>
<dbReference type="RefSeq" id="WP_250056671.1">
    <property type="nucleotide sequence ID" value="NZ_JAMJPH010000032.1"/>
</dbReference>
<comment type="caution">
    <text evidence="8">The sequence shown here is derived from an EMBL/GenBank/DDBJ whole genome shotgun (WGS) entry which is preliminary data.</text>
</comment>
<dbReference type="InterPro" id="IPR001789">
    <property type="entry name" value="Sig_transdc_resp-reg_receiver"/>
</dbReference>
<evidence type="ECO:0000256" key="1">
    <source>
        <dbReference type="ARBA" id="ARBA00022553"/>
    </source>
</evidence>
<comment type="caution">
    <text evidence="6">Lacks conserved residue(s) required for the propagation of feature annotation.</text>
</comment>
<dbReference type="SUPFAM" id="SSF52172">
    <property type="entry name" value="CheY-like"/>
    <property type="match status" value="1"/>
</dbReference>
<dbReference type="SMART" id="SM00448">
    <property type="entry name" value="REC"/>
    <property type="match status" value="1"/>
</dbReference>
<dbReference type="Gene3D" id="3.40.50.2300">
    <property type="match status" value="1"/>
</dbReference>
<evidence type="ECO:0000256" key="2">
    <source>
        <dbReference type="ARBA" id="ARBA00023012"/>
    </source>
</evidence>
<dbReference type="GO" id="GO:0000156">
    <property type="term" value="F:phosphorelay response regulator activity"/>
    <property type="evidence" value="ECO:0007669"/>
    <property type="project" value="TreeGrafter"/>
</dbReference>
<accession>A0A9X2DAE9</accession>
<dbReference type="EMBL" id="JAMOIL010000032">
    <property type="protein sequence ID" value="MCM0622320.1"/>
    <property type="molecule type" value="Genomic_DNA"/>
</dbReference>